<feature type="binding site" evidence="11">
    <location>
        <begin position="84"/>
        <end position="90"/>
    </location>
    <ligand>
        <name>S-adenosyl-L-methionine</name>
        <dbReference type="ChEBI" id="CHEBI:59789"/>
    </ligand>
</feature>
<name>A0A830HGU8_9CHLO</name>
<evidence type="ECO:0000256" key="5">
    <source>
        <dbReference type="ARBA" id="ARBA00022691"/>
    </source>
</evidence>
<evidence type="ECO:0000256" key="10">
    <source>
        <dbReference type="ARBA" id="ARBA00049302"/>
    </source>
</evidence>
<dbReference type="PANTHER" id="PTHR22808:SF3">
    <property type="entry name" value="5-METHYLCYTOSINE RRNA METHYLTRANSFERASE NSUN4"/>
    <property type="match status" value="1"/>
</dbReference>
<accession>A0A830HGU8</accession>
<dbReference type="AlphaFoldDB" id="A0A830HGU8"/>
<keyword evidence="7" id="KW-0809">Transit peptide</keyword>
<dbReference type="Proteomes" id="UP000660262">
    <property type="component" value="Unassembled WGS sequence"/>
</dbReference>
<dbReference type="InterPro" id="IPR023267">
    <property type="entry name" value="RCMT"/>
</dbReference>
<dbReference type="PANTHER" id="PTHR22808">
    <property type="entry name" value="NCL1 YEAST -RELATED NOL1/NOP2/FMU SUN DOMAIN-CONTAINING"/>
    <property type="match status" value="1"/>
</dbReference>
<proteinExistence type="inferred from homology"/>
<evidence type="ECO:0000256" key="2">
    <source>
        <dbReference type="ARBA" id="ARBA00022552"/>
    </source>
</evidence>
<dbReference type="InterPro" id="IPR001678">
    <property type="entry name" value="MeTrfase_RsmB-F_NOP2_dom"/>
</dbReference>
<protein>
    <recommendedName>
        <fullName evidence="9">NOL1/NOP2/Sun domain family member 4</fullName>
    </recommendedName>
</protein>
<dbReference type="SUPFAM" id="SSF53335">
    <property type="entry name" value="S-adenosyl-L-methionine-dependent methyltransferases"/>
    <property type="match status" value="1"/>
</dbReference>
<reference evidence="14" key="1">
    <citation type="submission" date="2020-10" db="EMBL/GenBank/DDBJ databases">
        <title>Unveiling of a novel bifunctional photoreceptor, Dualchrome1, isolated from a cosmopolitan green alga.</title>
        <authorList>
            <person name="Suzuki S."/>
            <person name="Kawachi M."/>
        </authorList>
    </citation>
    <scope>NUCLEOTIDE SEQUENCE</scope>
    <source>
        <strain evidence="14">NIES 2893</strain>
    </source>
</reference>
<feature type="domain" description="SAM-dependent MTase RsmB/NOP-type" evidence="13">
    <location>
        <begin position="1"/>
        <end position="367"/>
    </location>
</feature>
<feature type="binding site" evidence="11">
    <location>
        <position position="217"/>
    </location>
    <ligand>
        <name>S-adenosyl-L-methionine</name>
        <dbReference type="ChEBI" id="CHEBI:59789"/>
    </ligand>
</feature>
<dbReference type="GO" id="GO:0031167">
    <property type="term" value="P:rRNA methylation"/>
    <property type="evidence" value="ECO:0007669"/>
    <property type="project" value="TreeGrafter"/>
</dbReference>
<sequence length="375" mass="40494">MAAPPRHASMRMPYTEDGSDEVVCAATTATPAKTHVRRQLIETASTNAKDIMEALFDAYVLDVASIVCACALGAQPGEKVLDMCSAPGGKALALATDMFPWQRWVETDVANDTAAASDDDDDVSSSPRGSVAHESDVVDDELGPAAPLAVKQPFTSESHLTCSEASAERRQRLARTLREHLPSRLFQWRNIRVANDVTDGAEWAHKAPSIFHRVLLDAPCTSERHLVRQAASRGGGGGGLMHVDWSVARCRRDAERQVKLLMAALRAVRVGGVVVYATCSISPAENDAVVRKVLMRCATDGEVEVCEDAGLGAAGTLDKDLPEVATREQVCAWMASRCEMTPCGGRIALPDRCDGFGPLFWCRLLKIKPIVEQRS</sequence>
<comment type="similarity">
    <text evidence="11">Belongs to the class I-like SAM-binding methyltransferase superfamily. RsmB/NOP family.</text>
</comment>
<evidence type="ECO:0000256" key="7">
    <source>
        <dbReference type="ARBA" id="ARBA00022946"/>
    </source>
</evidence>
<keyword evidence="6 11" id="KW-0694">RNA-binding</keyword>
<dbReference type="GO" id="GO:0005762">
    <property type="term" value="C:mitochondrial large ribosomal subunit"/>
    <property type="evidence" value="ECO:0007669"/>
    <property type="project" value="TreeGrafter"/>
</dbReference>
<evidence type="ECO:0000256" key="9">
    <source>
        <dbReference type="ARBA" id="ARBA00042050"/>
    </source>
</evidence>
<feature type="binding site" evidence="11">
    <location>
        <position position="164"/>
    </location>
    <ligand>
        <name>S-adenosyl-L-methionine</name>
        <dbReference type="ChEBI" id="CHEBI:59789"/>
    </ligand>
</feature>
<evidence type="ECO:0000256" key="8">
    <source>
        <dbReference type="ARBA" id="ARBA00023128"/>
    </source>
</evidence>
<evidence type="ECO:0000256" key="11">
    <source>
        <dbReference type="PROSITE-ProRule" id="PRU01023"/>
    </source>
</evidence>
<dbReference type="Pfam" id="PF01189">
    <property type="entry name" value="Methyltr_RsmB-F"/>
    <property type="match status" value="1"/>
</dbReference>
<comment type="catalytic activity">
    <reaction evidence="10">
        <text>a cytidine in rRNA + S-adenosyl-L-methionine = a 5-methylcytidine in rRNA + S-adenosyl-L-homocysteine + H(+)</text>
        <dbReference type="Rhea" id="RHEA:61484"/>
        <dbReference type="Rhea" id="RHEA-COMP:15836"/>
        <dbReference type="Rhea" id="RHEA-COMP:15837"/>
        <dbReference type="ChEBI" id="CHEBI:15378"/>
        <dbReference type="ChEBI" id="CHEBI:57856"/>
        <dbReference type="ChEBI" id="CHEBI:59789"/>
        <dbReference type="ChEBI" id="CHEBI:74483"/>
        <dbReference type="ChEBI" id="CHEBI:82748"/>
    </reaction>
</comment>
<gene>
    <name evidence="14" type="ORF">PPROV_000479500</name>
</gene>
<evidence type="ECO:0000256" key="4">
    <source>
        <dbReference type="ARBA" id="ARBA00022679"/>
    </source>
</evidence>
<keyword evidence="2" id="KW-0698">rRNA processing</keyword>
<comment type="caution">
    <text evidence="14">The sequence shown here is derived from an EMBL/GenBank/DDBJ whole genome shotgun (WGS) entry which is preliminary data.</text>
</comment>
<dbReference type="InterPro" id="IPR029063">
    <property type="entry name" value="SAM-dependent_MTases_sf"/>
</dbReference>
<keyword evidence="3 11" id="KW-0489">Methyltransferase</keyword>
<dbReference type="GO" id="GO:0003723">
    <property type="term" value="F:RNA binding"/>
    <property type="evidence" value="ECO:0007669"/>
    <property type="project" value="UniProtKB-UniRule"/>
</dbReference>
<dbReference type="EMBL" id="BNJQ01000011">
    <property type="protein sequence ID" value="GHP06048.1"/>
    <property type="molecule type" value="Genomic_DNA"/>
</dbReference>
<comment type="caution">
    <text evidence="11">Lacks conserved residue(s) required for the propagation of feature annotation.</text>
</comment>
<keyword evidence="5 11" id="KW-0949">S-adenosyl-L-methionine</keyword>
<evidence type="ECO:0000313" key="15">
    <source>
        <dbReference type="Proteomes" id="UP000660262"/>
    </source>
</evidence>
<organism evidence="14 15">
    <name type="scientific">Pycnococcus provasolii</name>
    <dbReference type="NCBI Taxonomy" id="41880"/>
    <lineage>
        <taxon>Eukaryota</taxon>
        <taxon>Viridiplantae</taxon>
        <taxon>Chlorophyta</taxon>
        <taxon>Pseudoscourfieldiophyceae</taxon>
        <taxon>Pseudoscourfieldiales</taxon>
        <taxon>Pycnococcaceae</taxon>
        <taxon>Pycnococcus</taxon>
    </lineage>
</organism>
<comment type="subcellular location">
    <subcellularLocation>
        <location evidence="1">Mitochondrion</location>
    </subcellularLocation>
</comment>
<dbReference type="InterPro" id="IPR049560">
    <property type="entry name" value="MeTrfase_RsmB-F_NOP2_cat"/>
</dbReference>
<dbReference type="GO" id="GO:0008173">
    <property type="term" value="F:RNA methyltransferase activity"/>
    <property type="evidence" value="ECO:0007669"/>
    <property type="project" value="InterPro"/>
</dbReference>
<keyword evidence="15" id="KW-1185">Reference proteome</keyword>
<evidence type="ECO:0000259" key="13">
    <source>
        <dbReference type="PROSITE" id="PS51686"/>
    </source>
</evidence>
<dbReference type="Gene3D" id="3.40.50.150">
    <property type="entry name" value="Vaccinia Virus protein VP39"/>
    <property type="match status" value="1"/>
</dbReference>
<dbReference type="PRINTS" id="PR02008">
    <property type="entry name" value="RCMTFAMILY"/>
</dbReference>
<feature type="active site" description="Nucleophile" evidence="11">
    <location>
        <position position="279"/>
    </location>
</feature>
<feature type="region of interest" description="Disordered" evidence="12">
    <location>
        <begin position="113"/>
        <end position="138"/>
    </location>
</feature>
<keyword evidence="4 11" id="KW-0808">Transferase</keyword>
<keyword evidence="8" id="KW-0496">Mitochondrion</keyword>
<evidence type="ECO:0000256" key="12">
    <source>
        <dbReference type="SAM" id="MobiDB-lite"/>
    </source>
</evidence>
<evidence type="ECO:0000256" key="1">
    <source>
        <dbReference type="ARBA" id="ARBA00004173"/>
    </source>
</evidence>
<evidence type="ECO:0000256" key="6">
    <source>
        <dbReference type="ARBA" id="ARBA00022884"/>
    </source>
</evidence>
<evidence type="ECO:0000256" key="3">
    <source>
        <dbReference type="ARBA" id="ARBA00022603"/>
    </source>
</evidence>
<dbReference type="PROSITE" id="PS51686">
    <property type="entry name" value="SAM_MT_RSMB_NOP"/>
    <property type="match status" value="1"/>
</dbReference>
<dbReference type="OrthoDB" id="427002at2759"/>
<evidence type="ECO:0000313" key="14">
    <source>
        <dbReference type="EMBL" id="GHP06048.1"/>
    </source>
</evidence>